<dbReference type="Proteomes" id="UP001620295">
    <property type="component" value="Unassembled WGS sequence"/>
</dbReference>
<sequence>MRRINILRFLLGAVPLVATLALAPPGANALAANRAGKVVASENVCSPSPGTVTCLAELRTDIPAVTSSPPDSDNPPVPGYHPRDIQSAYQLPRNGGYGRTVAIVSAFDNPNAESDLAVYRRTFHLPPCTTANGCFRKINQNGGSTPPPLTDPGWATETAVDIEAVSAACPRCNILLVEADTNSLSNMLTAVTQARTQGSKFISMSWGLPEDPGQLALDQTYFNFPGIAFVAAAGNGGFSGFFYPAASQYVTAAGGTTLDRSFQPVPGPQAKRSGWYESAWSLSGSGCSQVQPKPPFQTDPDCPMRTVADVSALADPATGFAFYSTFSSPGWRVIGGTSVSTALIAAMYALAGNPGPADRPNSYPYAHRRAFWDIDQGSTGSCGGTYLCTAEIGYDGPTGVGTPRGVLGLRR</sequence>
<accession>A0ABW8LX28</accession>
<proteinExistence type="predicted"/>
<gene>
    <name evidence="4" type="ORF">ACI2L5_30380</name>
</gene>
<feature type="region of interest" description="Disordered" evidence="1">
    <location>
        <begin position="63"/>
        <end position="83"/>
    </location>
</feature>
<name>A0ABW8LX28_9ACTN</name>
<dbReference type="Gene3D" id="3.40.50.200">
    <property type="entry name" value="Peptidase S8/S53 domain"/>
    <property type="match status" value="1"/>
</dbReference>
<protein>
    <submittedName>
        <fullName evidence="4">S8 family serine peptidase</fullName>
    </submittedName>
</protein>
<dbReference type="InterPro" id="IPR050819">
    <property type="entry name" value="Tripeptidyl-peptidase_I"/>
</dbReference>
<dbReference type="EMBL" id="JBJDQH010000010">
    <property type="protein sequence ID" value="MFK4269215.1"/>
    <property type="molecule type" value="Genomic_DNA"/>
</dbReference>
<evidence type="ECO:0000256" key="1">
    <source>
        <dbReference type="SAM" id="MobiDB-lite"/>
    </source>
</evidence>
<evidence type="ECO:0000313" key="4">
    <source>
        <dbReference type="EMBL" id="MFK4269215.1"/>
    </source>
</evidence>
<dbReference type="CDD" id="cd04056">
    <property type="entry name" value="Peptidases_S53"/>
    <property type="match status" value="1"/>
</dbReference>
<dbReference type="RefSeq" id="WP_404747572.1">
    <property type="nucleotide sequence ID" value="NZ_JBJDQH010000010.1"/>
</dbReference>
<dbReference type="InterPro" id="IPR000209">
    <property type="entry name" value="Peptidase_S8/S53_dom"/>
</dbReference>
<keyword evidence="5" id="KW-1185">Reference proteome</keyword>
<dbReference type="Pfam" id="PF00082">
    <property type="entry name" value="Peptidase_S8"/>
    <property type="match status" value="1"/>
</dbReference>
<evidence type="ECO:0000259" key="3">
    <source>
        <dbReference type="PROSITE" id="PS51695"/>
    </source>
</evidence>
<evidence type="ECO:0000256" key="2">
    <source>
        <dbReference type="SAM" id="SignalP"/>
    </source>
</evidence>
<dbReference type="PANTHER" id="PTHR14218">
    <property type="entry name" value="PROTEASE S8 TRIPEPTIDYL PEPTIDASE I CLN2"/>
    <property type="match status" value="1"/>
</dbReference>
<comment type="caution">
    <text evidence="4">The sequence shown here is derived from an EMBL/GenBank/DDBJ whole genome shotgun (WGS) entry which is preliminary data.</text>
</comment>
<feature type="signal peptide" evidence="2">
    <location>
        <begin position="1"/>
        <end position="23"/>
    </location>
</feature>
<dbReference type="PROSITE" id="PS51695">
    <property type="entry name" value="SEDOLISIN"/>
    <property type="match status" value="1"/>
</dbReference>
<dbReference type="PANTHER" id="PTHR14218:SF15">
    <property type="entry name" value="TRIPEPTIDYL-PEPTIDASE 1"/>
    <property type="match status" value="1"/>
</dbReference>
<dbReference type="InterPro" id="IPR030400">
    <property type="entry name" value="Sedolisin_dom"/>
</dbReference>
<evidence type="ECO:0000313" key="5">
    <source>
        <dbReference type="Proteomes" id="UP001620295"/>
    </source>
</evidence>
<reference evidence="4 5" key="1">
    <citation type="submission" date="2024-11" db="EMBL/GenBank/DDBJ databases">
        <title>The Natural Products Discovery Center: Release of the First 8490 Sequenced Strains for Exploring Actinobacteria Biosynthetic Diversity.</title>
        <authorList>
            <person name="Kalkreuter E."/>
            <person name="Kautsar S.A."/>
            <person name="Yang D."/>
            <person name="Bader C.D."/>
            <person name="Teijaro C.N."/>
            <person name="Fluegel L."/>
            <person name="Davis C.M."/>
            <person name="Simpson J.R."/>
            <person name="Lauterbach L."/>
            <person name="Steele A.D."/>
            <person name="Gui C."/>
            <person name="Meng S."/>
            <person name="Li G."/>
            <person name="Viehrig K."/>
            <person name="Ye F."/>
            <person name="Su P."/>
            <person name="Kiefer A.F."/>
            <person name="Nichols A."/>
            <person name="Cepeda A.J."/>
            <person name="Yan W."/>
            <person name="Fan B."/>
            <person name="Jiang Y."/>
            <person name="Adhikari A."/>
            <person name="Zheng C.-J."/>
            <person name="Schuster L."/>
            <person name="Cowan T.M."/>
            <person name="Smanski M.J."/>
            <person name="Chevrette M.G."/>
            <person name="De Carvalho L.P.S."/>
            <person name="Shen B."/>
        </authorList>
    </citation>
    <scope>NUCLEOTIDE SEQUENCE [LARGE SCALE GENOMIC DNA]</scope>
    <source>
        <strain evidence="4 5">NPDC020863</strain>
    </source>
</reference>
<feature type="chain" id="PRO_5045184382" evidence="2">
    <location>
        <begin position="24"/>
        <end position="411"/>
    </location>
</feature>
<dbReference type="SUPFAM" id="SSF52743">
    <property type="entry name" value="Subtilisin-like"/>
    <property type="match status" value="1"/>
</dbReference>
<dbReference type="InterPro" id="IPR036852">
    <property type="entry name" value="Peptidase_S8/S53_dom_sf"/>
</dbReference>
<feature type="domain" description="Peptidase S53" evidence="3">
    <location>
        <begin position="79"/>
        <end position="411"/>
    </location>
</feature>
<organism evidence="4 5">
    <name type="scientific">Streptomyces milbemycinicus</name>
    <dbReference type="NCBI Taxonomy" id="476552"/>
    <lineage>
        <taxon>Bacteria</taxon>
        <taxon>Bacillati</taxon>
        <taxon>Actinomycetota</taxon>
        <taxon>Actinomycetes</taxon>
        <taxon>Kitasatosporales</taxon>
        <taxon>Streptomycetaceae</taxon>
        <taxon>Streptomyces</taxon>
    </lineage>
</organism>
<keyword evidence="2" id="KW-0732">Signal</keyword>